<reference evidence="2" key="1">
    <citation type="journal article" date="2019" name="Curr. Biol.">
        <title>Genome Sequence of Striga asiatica Provides Insight into the Evolution of Plant Parasitism.</title>
        <authorList>
            <person name="Yoshida S."/>
            <person name="Kim S."/>
            <person name="Wafula E.K."/>
            <person name="Tanskanen J."/>
            <person name="Kim Y.M."/>
            <person name="Honaas L."/>
            <person name="Yang Z."/>
            <person name="Spallek T."/>
            <person name="Conn C.E."/>
            <person name="Ichihashi Y."/>
            <person name="Cheong K."/>
            <person name="Cui S."/>
            <person name="Der J.P."/>
            <person name="Gundlach H."/>
            <person name="Jiao Y."/>
            <person name="Hori C."/>
            <person name="Ishida J.K."/>
            <person name="Kasahara H."/>
            <person name="Kiba T."/>
            <person name="Kim M.S."/>
            <person name="Koo N."/>
            <person name="Laohavisit A."/>
            <person name="Lee Y.H."/>
            <person name="Lumba S."/>
            <person name="McCourt P."/>
            <person name="Mortimer J.C."/>
            <person name="Mutuku J.M."/>
            <person name="Nomura T."/>
            <person name="Sasaki-Sekimoto Y."/>
            <person name="Seto Y."/>
            <person name="Wang Y."/>
            <person name="Wakatake T."/>
            <person name="Sakakibara H."/>
            <person name="Demura T."/>
            <person name="Yamaguchi S."/>
            <person name="Yoneyama K."/>
            <person name="Manabe R.I."/>
            <person name="Nelson D.C."/>
            <person name="Schulman A.H."/>
            <person name="Timko M.P."/>
            <person name="dePamphilis C.W."/>
            <person name="Choi D."/>
            <person name="Shirasu K."/>
        </authorList>
    </citation>
    <scope>NUCLEOTIDE SEQUENCE [LARGE SCALE GENOMIC DNA]</scope>
    <source>
        <strain evidence="2">cv. UVA1</strain>
    </source>
</reference>
<feature type="non-terminal residue" evidence="1">
    <location>
        <position position="225"/>
    </location>
</feature>
<accession>A0A5A7PMF4</accession>
<gene>
    <name evidence="1" type="ORF">STAS_10019</name>
</gene>
<keyword evidence="2" id="KW-1185">Reference proteome</keyword>
<organism evidence="1 2">
    <name type="scientific">Striga asiatica</name>
    <name type="common">Asiatic witchweed</name>
    <name type="synonym">Buchnera asiatica</name>
    <dbReference type="NCBI Taxonomy" id="4170"/>
    <lineage>
        <taxon>Eukaryota</taxon>
        <taxon>Viridiplantae</taxon>
        <taxon>Streptophyta</taxon>
        <taxon>Embryophyta</taxon>
        <taxon>Tracheophyta</taxon>
        <taxon>Spermatophyta</taxon>
        <taxon>Magnoliopsida</taxon>
        <taxon>eudicotyledons</taxon>
        <taxon>Gunneridae</taxon>
        <taxon>Pentapetalae</taxon>
        <taxon>asterids</taxon>
        <taxon>lamiids</taxon>
        <taxon>Lamiales</taxon>
        <taxon>Orobanchaceae</taxon>
        <taxon>Buchnereae</taxon>
        <taxon>Striga</taxon>
    </lineage>
</organism>
<dbReference type="EMBL" id="BKCP01004805">
    <property type="protein sequence ID" value="GER33846.1"/>
    <property type="molecule type" value="Genomic_DNA"/>
</dbReference>
<dbReference type="OrthoDB" id="10621171at2759"/>
<evidence type="ECO:0000313" key="2">
    <source>
        <dbReference type="Proteomes" id="UP000325081"/>
    </source>
</evidence>
<comment type="caution">
    <text evidence="1">The sequence shown here is derived from an EMBL/GenBank/DDBJ whole genome shotgun (WGS) entry which is preliminary data.</text>
</comment>
<protein>
    <submittedName>
        <fullName evidence="1">Interferon regulatory factor 6</fullName>
    </submittedName>
</protein>
<name>A0A5A7PMF4_STRAF</name>
<dbReference type="AlphaFoldDB" id="A0A5A7PMF4"/>
<dbReference type="Proteomes" id="UP000325081">
    <property type="component" value="Unassembled WGS sequence"/>
</dbReference>
<sequence length="225" mass="24165">MFCMALLCGGLSENHVTRLHPLTFPLRNFLSRARNHPSSSSSSSSCSSSFCLVLLPICSLVSLIRPPLWQESDTIVIWHPCDGKKWLTGDQIHVRGDNALVVAGVVVLAGLRRESGDVAAVADEEEVSGPGRIDQIRKCGPDVVARGLGVGIVAVNEDGDVVLGEAVAVDEAGIHSADIVDAVSELRLCSGVVAADQHRPSRHGFFRLGRWKGSIYRLNRNVNIP</sequence>
<proteinExistence type="predicted"/>
<evidence type="ECO:0000313" key="1">
    <source>
        <dbReference type="EMBL" id="GER33846.1"/>
    </source>
</evidence>